<dbReference type="EMBL" id="CAJOBE010006939">
    <property type="protein sequence ID" value="CAF4021707.1"/>
    <property type="molecule type" value="Genomic_DNA"/>
</dbReference>
<gene>
    <name evidence="3" type="ORF">FNK824_LOCUS27111</name>
    <name evidence="2" type="ORF">OTI717_LOCUS28226</name>
</gene>
<feature type="coiled-coil region" evidence="1">
    <location>
        <begin position="57"/>
        <end position="100"/>
    </location>
</feature>
<proteinExistence type="predicted"/>
<evidence type="ECO:0000313" key="4">
    <source>
        <dbReference type="Proteomes" id="UP000663823"/>
    </source>
</evidence>
<comment type="caution">
    <text evidence="2">The sequence shown here is derived from an EMBL/GenBank/DDBJ whole genome shotgun (WGS) entry which is preliminary data.</text>
</comment>
<dbReference type="AlphaFoldDB" id="A0A819MUA7"/>
<evidence type="ECO:0000256" key="1">
    <source>
        <dbReference type="SAM" id="Coils"/>
    </source>
</evidence>
<evidence type="ECO:0000313" key="3">
    <source>
        <dbReference type="EMBL" id="CAF4021707.1"/>
    </source>
</evidence>
<evidence type="ECO:0000313" key="2">
    <source>
        <dbReference type="EMBL" id="CAF3986300.1"/>
    </source>
</evidence>
<accession>A0A819MUA7</accession>
<protein>
    <submittedName>
        <fullName evidence="2">Uncharacterized protein</fullName>
    </submittedName>
</protein>
<keyword evidence="1" id="KW-0175">Coiled coil</keyword>
<dbReference type="Proteomes" id="UP000663823">
    <property type="component" value="Unassembled WGS sequence"/>
</dbReference>
<dbReference type="Proteomes" id="UP000663874">
    <property type="component" value="Unassembled WGS sequence"/>
</dbReference>
<reference evidence="2" key="1">
    <citation type="submission" date="2021-02" db="EMBL/GenBank/DDBJ databases">
        <authorList>
            <person name="Nowell W R."/>
        </authorList>
    </citation>
    <scope>NUCLEOTIDE SEQUENCE</scope>
</reference>
<name>A0A819MUA7_9BILA</name>
<dbReference type="EMBL" id="CAJOAX010006616">
    <property type="protein sequence ID" value="CAF3986300.1"/>
    <property type="molecule type" value="Genomic_DNA"/>
</dbReference>
<organism evidence="2 4">
    <name type="scientific">Rotaria sordida</name>
    <dbReference type="NCBI Taxonomy" id="392033"/>
    <lineage>
        <taxon>Eukaryota</taxon>
        <taxon>Metazoa</taxon>
        <taxon>Spiralia</taxon>
        <taxon>Gnathifera</taxon>
        <taxon>Rotifera</taxon>
        <taxon>Eurotatoria</taxon>
        <taxon>Bdelloidea</taxon>
        <taxon>Philodinida</taxon>
        <taxon>Philodinidae</taxon>
        <taxon>Rotaria</taxon>
    </lineage>
</organism>
<sequence>MIKVDARIEQLTVAKTITSDNDDNDDEDHKWDDVGVAKVIPVVADEYNSDSERDHPNKREREEIETLKQTRRIETLEYENAELQQEKEIIERKQLDLIHQFQTVSKQQQQLEEDTSSLSTTRKSLVEIQQTKPRPKNLVKPKITSNGRRTPTIVVGVNGIKNNVDTSRKLLSSLSTTKRPTSMNELIGIIESIPISTIIEQAIVVSERVDSGNGGSNEDIHRFNRRNDEHLSSFLSTLVNSAYPKSLINNDEFDPRTALDYKSLLTIATHTSTSATTLLKRHQETLSLLDQPITKRQSLTITNHDSILPTSHVSILSAKTITFILTVNSIPIFEKAFVDIHGSMNPDLR</sequence>